<proteinExistence type="predicted"/>
<gene>
    <name evidence="6" type="ORF">LX83_000847</name>
</gene>
<comment type="caution">
    <text evidence="6">The sequence shown here is derived from an EMBL/GenBank/DDBJ whole genome shotgun (WGS) entry which is preliminary data.</text>
</comment>
<dbReference type="RefSeq" id="WP_253767252.1">
    <property type="nucleotide sequence ID" value="NZ_JAMTCK010000002.1"/>
</dbReference>
<dbReference type="PANTHER" id="PTHR43004">
    <property type="entry name" value="TRK SYSTEM POTASSIUM UPTAKE PROTEIN"/>
    <property type="match status" value="1"/>
</dbReference>
<dbReference type="InterPro" id="IPR036188">
    <property type="entry name" value="FAD/NAD-bd_sf"/>
</dbReference>
<keyword evidence="2" id="KW-0285">Flavoprotein</keyword>
<dbReference type="PRINTS" id="PR00420">
    <property type="entry name" value="RNGMNOXGNASE"/>
</dbReference>
<evidence type="ECO:0000256" key="2">
    <source>
        <dbReference type="ARBA" id="ARBA00022630"/>
    </source>
</evidence>
<keyword evidence="4" id="KW-0812">Transmembrane</keyword>
<dbReference type="Pfam" id="PF01494">
    <property type="entry name" value="FAD_binding_3"/>
    <property type="match status" value="1"/>
</dbReference>
<dbReference type="Gene3D" id="3.30.9.10">
    <property type="entry name" value="D-Amino Acid Oxidase, subunit A, domain 2"/>
    <property type="match status" value="1"/>
</dbReference>
<dbReference type="GO" id="GO:0071949">
    <property type="term" value="F:FAD binding"/>
    <property type="evidence" value="ECO:0007669"/>
    <property type="project" value="InterPro"/>
</dbReference>
<reference evidence="6" key="1">
    <citation type="submission" date="2022-06" db="EMBL/GenBank/DDBJ databases">
        <title>Genomic Encyclopedia of Archaeal and Bacterial Type Strains, Phase II (KMG-II): from individual species to whole genera.</title>
        <authorList>
            <person name="Goeker M."/>
        </authorList>
    </citation>
    <scope>NUCLEOTIDE SEQUENCE</scope>
    <source>
        <strain evidence="6">DSM 43935</strain>
    </source>
</reference>
<feature type="domain" description="FAD-binding" evidence="5">
    <location>
        <begin position="6"/>
        <end position="362"/>
    </location>
</feature>
<dbReference type="Proteomes" id="UP001206128">
    <property type="component" value="Unassembled WGS sequence"/>
</dbReference>
<dbReference type="Gene3D" id="3.40.30.120">
    <property type="match status" value="1"/>
</dbReference>
<protein>
    <submittedName>
        <fullName evidence="6">2-polyprenyl-6-methoxyphenol hydroxylase</fullName>
    </submittedName>
</protein>
<evidence type="ECO:0000313" key="6">
    <source>
        <dbReference type="EMBL" id="MCP2164007.1"/>
    </source>
</evidence>
<name>A0AAE3GB21_9PSEU</name>
<dbReference type="PANTHER" id="PTHR43004:SF19">
    <property type="entry name" value="BINDING MONOOXYGENASE, PUTATIVE (JCVI)-RELATED"/>
    <property type="match status" value="1"/>
</dbReference>
<dbReference type="EMBL" id="JAMTCK010000002">
    <property type="protein sequence ID" value="MCP2164007.1"/>
    <property type="molecule type" value="Genomic_DNA"/>
</dbReference>
<keyword evidence="3" id="KW-0274">FAD</keyword>
<organism evidence="6 7">
    <name type="scientific">Goodfellowiella coeruleoviolacea</name>
    <dbReference type="NCBI Taxonomy" id="334858"/>
    <lineage>
        <taxon>Bacteria</taxon>
        <taxon>Bacillati</taxon>
        <taxon>Actinomycetota</taxon>
        <taxon>Actinomycetes</taxon>
        <taxon>Pseudonocardiales</taxon>
        <taxon>Pseudonocardiaceae</taxon>
        <taxon>Goodfellowiella</taxon>
    </lineage>
</organism>
<comment type="cofactor">
    <cofactor evidence="1">
        <name>FAD</name>
        <dbReference type="ChEBI" id="CHEBI:57692"/>
    </cofactor>
</comment>
<evidence type="ECO:0000256" key="3">
    <source>
        <dbReference type="ARBA" id="ARBA00022827"/>
    </source>
</evidence>
<sequence>MTVERVPVLIVGGGVSGLTAALLLDRYGVRSLLVERHADTSPQPKARRFNPRSTEVFRALGLIDRVERAAAPLANFTRMLVGRTLAEARPPEVSDDLAARFTQHATLGEHTPAPSVLCPQDVLEPVLREAAVARGADVRFATELLSLSQDGSGVTAAVVDRASGERHTVRADYVIAADGARSPVREALGIPRSGLGRLADNLDVYFRADLTDLVRGREFNLCSIDNPVASGGFVSINGTDRWLFSTSNSVVDGRLAQDLEPERWVELLRAVIGVPDLPVEIISVMPWESGMHVADRFAQGRVFLVGDAAHVMPPMAAAGANTAIQDVHNLTWKLAAVLAGTAGPALLDSYHQERHPVAYATAEYSSQVGGHLGTMVNSVVLGTIRRVDFVTAMFGVQYAEGAFVPDGRDPAPVDHYAPEGRPGTRLPHAWLRGSGPRLSTLDLVGPGFALITGGEGAAWCAAGAEVARRTGVPLSVHRIGASGPADTDVLTTDPDIDWPALAGIKPDGALLVRPDHIVAWHSAGPVADPVTVLDQALARVLAC</sequence>
<accession>A0AAE3GB21</accession>
<evidence type="ECO:0000313" key="7">
    <source>
        <dbReference type="Proteomes" id="UP001206128"/>
    </source>
</evidence>
<evidence type="ECO:0000256" key="4">
    <source>
        <dbReference type="SAM" id="Phobius"/>
    </source>
</evidence>
<evidence type="ECO:0000259" key="5">
    <source>
        <dbReference type="Pfam" id="PF01494"/>
    </source>
</evidence>
<dbReference type="InterPro" id="IPR002938">
    <property type="entry name" value="FAD-bd"/>
</dbReference>
<evidence type="ECO:0000256" key="1">
    <source>
        <dbReference type="ARBA" id="ARBA00001974"/>
    </source>
</evidence>
<dbReference type="GO" id="GO:0016709">
    <property type="term" value="F:oxidoreductase activity, acting on paired donors, with incorporation or reduction of molecular oxygen, NAD(P)H as one donor, and incorporation of one atom of oxygen"/>
    <property type="evidence" value="ECO:0007669"/>
    <property type="project" value="UniProtKB-ARBA"/>
</dbReference>
<dbReference type="AlphaFoldDB" id="A0AAE3GB21"/>
<dbReference type="Pfam" id="PF21274">
    <property type="entry name" value="Rng_hyd_C"/>
    <property type="match status" value="1"/>
</dbReference>
<keyword evidence="4" id="KW-1133">Transmembrane helix</keyword>
<feature type="transmembrane region" description="Helical" evidence="4">
    <location>
        <begin position="6"/>
        <end position="24"/>
    </location>
</feature>
<dbReference type="Gene3D" id="3.50.50.60">
    <property type="entry name" value="FAD/NAD(P)-binding domain"/>
    <property type="match status" value="1"/>
</dbReference>
<keyword evidence="7" id="KW-1185">Reference proteome</keyword>
<dbReference type="SUPFAM" id="SSF51905">
    <property type="entry name" value="FAD/NAD(P)-binding domain"/>
    <property type="match status" value="1"/>
</dbReference>
<dbReference type="InterPro" id="IPR050641">
    <property type="entry name" value="RIFMO-like"/>
</dbReference>
<keyword evidence="4" id="KW-0472">Membrane</keyword>